<dbReference type="AlphaFoldDB" id="A0AAV5GWL2"/>
<dbReference type="PROSITE" id="PS50250">
    <property type="entry name" value="PCI"/>
    <property type="match status" value="1"/>
</dbReference>
<dbReference type="PANTHER" id="PTHR10539:SF0">
    <property type="entry name" value="26S PROTEASOME NON-ATPASE REGULATORY SUBUNIT 13"/>
    <property type="match status" value="1"/>
</dbReference>
<dbReference type="GO" id="GO:0005634">
    <property type="term" value="C:nucleus"/>
    <property type="evidence" value="ECO:0007669"/>
    <property type="project" value="TreeGrafter"/>
</dbReference>
<evidence type="ECO:0000256" key="2">
    <source>
        <dbReference type="ARBA" id="ARBA00022942"/>
    </source>
</evidence>
<dbReference type="PANTHER" id="PTHR10539">
    <property type="entry name" value="26S PROTEASOME NON-ATPASE REGULATORY SUBUNIT 13"/>
    <property type="match status" value="1"/>
</dbReference>
<sequence>MQVDRADPQTYLAQALTSPQLPDELKPFYHAFERFYANRRVRRATPCTVAGATRSLHCAVDPRRLWFQLTRSIEAFFAVPSSAPFRIDLYDSFIRDFASKLDQLKLASIAVSVARTYADGTQAVQFLDALLPQLDTPDSREAFVLVRMERGHFQLLLGETEDAKEAMDQCEKILDALDSVDLAVHASFYRVSGDYWKAKAEFADYYKNSLLYLACIDVSTDLTPEERVSRANDLGISALLGTIYNFGELLMHPILDSLVGTDREFIRNLLFAFNAGDIPKFQALVPEMGAKEPFLQQHFAFLREKICLLALIEAVFKRPTADRVLPFSIISSEAQVPVDEVEHLVMKALALKLIRGTLDQVSSTATISWVQPRVLDRPQIDALRERLTEWTDKVQAQGDFARAAAPELFAQA</sequence>
<accession>A0AAV5GWL2</accession>
<dbReference type="Proteomes" id="UP001342314">
    <property type="component" value="Unassembled WGS sequence"/>
</dbReference>
<organism evidence="4 5">
    <name type="scientific">Rhodotorula paludigena</name>
    <dbReference type="NCBI Taxonomy" id="86838"/>
    <lineage>
        <taxon>Eukaryota</taxon>
        <taxon>Fungi</taxon>
        <taxon>Dikarya</taxon>
        <taxon>Basidiomycota</taxon>
        <taxon>Pucciniomycotina</taxon>
        <taxon>Microbotryomycetes</taxon>
        <taxon>Sporidiobolales</taxon>
        <taxon>Sporidiobolaceae</taxon>
        <taxon>Rhodotorula</taxon>
    </lineage>
</organism>
<dbReference type="GO" id="GO:0005829">
    <property type="term" value="C:cytosol"/>
    <property type="evidence" value="ECO:0007669"/>
    <property type="project" value="TreeGrafter"/>
</dbReference>
<evidence type="ECO:0000313" key="5">
    <source>
        <dbReference type="Proteomes" id="UP001342314"/>
    </source>
</evidence>
<reference evidence="4 5" key="1">
    <citation type="submission" date="2021-12" db="EMBL/GenBank/DDBJ databases">
        <title>High titer production of polyol ester of fatty acids by Rhodotorula paludigena BS15 towards product separation-free biomass refinery.</title>
        <authorList>
            <person name="Mano J."/>
            <person name="Ono H."/>
            <person name="Tanaka T."/>
            <person name="Naito K."/>
            <person name="Sushida H."/>
            <person name="Ike M."/>
            <person name="Tokuyasu K."/>
            <person name="Kitaoka M."/>
        </authorList>
    </citation>
    <scope>NUCLEOTIDE SEQUENCE [LARGE SCALE GENOMIC DNA]</scope>
    <source>
        <strain evidence="4 5">BS15</strain>
    </source>
</reference>
<proteinExistence type="inferred from homology"/>
<comment type="similarity">
    <text evidence="1">Belongs to the proteasome subunit S11 family.</text>
</comment>
<gene>
    <name evidence="4" type="ORF">Rhopal_006774-T1</name>
</gene>
<evidence type="ECO:0000259" key="3">
    <source>
        <dbReference type="PROSITE" id="PS50250"/>
    </source>
</evidence>
<dbReference type="InterPro" id="IPR054179">
    <property type="entry name" value="PSD13_N"/>
</dbReference>
<evidence type="ECO:0000313" key="4">
    <source>
        <dbReference type="EMBL" id="GJN93717.1"/>
    </source>
</evidence>
<dbReference type="EMBL" id="BQKY01000015">
    <property type="protein sequence ID" value="GJN93717.1"/>
    <property type="molecule type" value="Genomic_DNA"/>
</dbReference>
<name>A0AAV5GWL2_9BASI</name>
<dbReference type="SUPFAM" id="SSF46785">
    <property type="entry name" value="Winged helix' DNA-binding domain"/>
    <property type="match status" value="1"/>
</dbReference>
<dbReference type="Pfam" id="PF01399">
    <property type="entry name" value="PCI"/>
    <property type="match status" value="1"/>
</dbReference>
<comment type="caution">
    <text evidence="4">The sequence shown here is derived from an EMBL/GenBank/DDBJ whole genome shotgun (WGS) entry which is preliminary data.</text>
</comment>
<dbReference type="GO" id="GO:0008541">
    <property type="term" value="C:proteasome regulatory particle, lid subcomplex"/>
    <property type="evidence" value="ECO:0007669"/>
    <property type="project" value="TreeGrafter"/>
</dbReference>
<evidence type="ECO:0000256" key="1">
    <source>
        <dbReference type="ARBA" id="ARBA00006207"/>
    </source>
</evidence>
<dbReference type="GO" id="GO:0006511">
    <property type="term" value="P:ubiquitin-dependent protein catabolic process"/>
    <property type="evidence" value="ECO:0007669"/>
    <property type="project" value="TreeGrafter"/>
</dbReference>
<dbReference type="SMART" id="SM00088">
    <property type="entry name" value="PINT"/>
    <property type="match status" value="1"/>
</dbReference>
<feature type="domain" description="PCI" evidence="3">
    <location>
        <begin position="204"/>
        <end position="372"/>
    </location>
</feature>
<dbReference type="GO" id="GO:0005198">
    <property type="term" value="F:structural molecule activity"/>
    <property type="evidence" value="ECO:0007669"/>
    <property type="project" value="TreeGrafter"/>
</dbReference>
<protein>
    <recommendedName>
        <fullName evidence="3">PCI domain-containing protein</fullName>
    </recommendedName>
</protein>
<dbReference type="InterPro" id="IPR035298">
    <property type="entry name" value="PSMD13"/>
</dbReference>
<dbReference type="InterPro" id="IPR000717">
    <property type="entry name" value="PCI_dom"/>
</dbReference>
<keyword evidence="5" id="KW-1185">Reference proteome</keyword>
<dbReference type="InterPro" id="IPR036390">
    <property type="entry name" value="WH_DNA-bd_sf"/>
</dbReference>
<dbReference type="Pfam" id="PF22037">
    <property type="entry name" value="PSD13_N"/>
    <property type="match status" value="1"/>
</dbReference>
<keyword evidence="2" id="KW-0647">Proteasome</keyword>